<gene>
    <name evidence="17" type="primary">TSC10</name>
    <name evidence="17" type="ORF">CAAN4_F11782</name>
</gene>
<dbReference type="CDD" id="cd08939">
    <property type="entry name" value="KDSR-like_SDR_c"/>
    <property type="match status" value="1"/>
</dbReference>
<evidence type="ECO:0000256" key="1">
    <source>
        <dbReference type="ARBA" id="ARBA00004240"/>
    </source>
</evidence>
<evidence type="ECO:0000256" key="3">
    <source>
        <dbReference type="ARBA" id="ARBA00004991"/>
    </source>
</evidence>
<keyword evidence="7" id="KW-0746">Sphingolipid metabolism</keyword>
<dbReference type="InterPro" id="IPR036291">
    <property type="entry name" value="NAD(P)-bd_dom_sf"/>
</dbReference>
<evidence type="ECO:0000256" key="9">
    <source>
        <dbReference type="ARBA" id="ARBA00023098"/>
    </source>
</evidence>
<dbReference type="PANTHER" id="PTHR43550">
    <property type="entry name" value="3-KETODIHYDROSPHINGOSINE REDUCTASE"/>
    <property type="match status" value="1"/>
</dbReference>
<keyword evidence="16" id="KW-1133">Transmembrane helix</keyword>
<comment type="catalytic activity">
    <reaction evidence="15">
        <text>sphinganine + NADP(+) = 3-oxosphinganine + NADPH + H(+)</text>
        <dbReference type="Rhea" id="RHEA:22640"/>
        <dbReference type="ChEBI" id="CHEBI:15378"/>
        <dbReference type="ChEBI" id="CHEBI:57783"/>
        <dbReference type="ChEBI" id="CHEBI:57817"/>
        <dbReference type="ChEBI" id="CHEBI:58299"/>
        <dbReference type="ChEBI" id="CHEBI:58349"/>
        <dbReference type="EC" id="1.1.1.102"/>
    </reaction>
    <physiologicalReaction direction="right-to-left" evidence="15">
        <dbReference type="Rhea" id="RHEA:22642"/>
    </physiologicalReaction>
</comment>
<keyword evidence="6" id="KW-0521">NADP</keyword>
<keyword evidence="9" id="KW-0443">Lipid metabolism</keyword>
<evidence type="ECO:0000256" key="5">
    <source>
        <dbReference type="ARBA" id="ARBA00022824"/>
    </source>
</evidence>
<evidence type="ECO:0000313" key="17">
    <source>
        <dbReference type="EMBL" id="CAK7913451.1"/>
    </source>
</evidence>
<evidence type="ECO:0000313" key="18">
    <source>
        <dbReference type="Proteomes" id="UP001497600"/>
    </source>
</evidence>
<evidence type="ECO:0000256" key="13">
    <source>
        <dbReference type="ARBA" id="ARBA00032891"/>
    </source>
</evidence>
<feature type="transmembrane region" description="Helical" evidence="16">
    <location>
        <begin position="272"/>
        <end position="294"/>
    </location>
</feature>
<dbReference type="SUPFAM" id="SSF51735">
    <property type="entry name" value="NAD(P)-binding Rossmann-fold domains"/>
    <property type="match status" value="1"/>
</dbReference>
<comment type="similarity">
    <text evidence="4">Belongs to the short-chain dehydrogenases/reductases (SDR) family.</text>
</comment>
<dbReference type="InterPro" id="IPR002347">
    <property type="entry name" value="SDR_fam"/>
</dbReference>
<dbReference type="Proteomes" id="UP001497600">
    <property type="component" value="Chromosome F"/>
</dbReference>
<dbReference type="PANTHER" id="PTHR43550:SF3">
    <property type="entry name" value="3-KETODIHYDROSPHINGOSINE REDUCTASE"/>
    <property type="match status" value="1"/>
</dbReference>
<protein>
    <recommendedName>
        <fullName evidence="11">3-ketodihydrosphingosine reductase TSC10</fullName>
        <ecNumber evidence="10">1.1.1.102</ecNumber>
    </recommendedName>
    <alternativeName>
        <fullName evidence="13">3-dehydrosphinganine reductase</fullName>
    </alternativeName>
    <alternativeName>
        <fullName evidence="12">KDS reductase</fullName>
    </alternativeName>
</protein>
<evidence type="ECO:0000256" key="2">
    <source>
        <dbReference type="ARBA" id="ARBA00004760"/>
    </source>
</evidence>
<comment type="function">
    <text evidence="14">Catalyzes the reduction of 3'-oxosphinganine (3-ketodihydrosphingosine/KDS) to sphinganine (dihydrosphingosine/DHS), the second step of de novo sphingolipid biosynthesis.</text>
</comment>
<name>A0ABP0EFK9_9ASCO</name>
<comment type="subcellular location">
    <subcellularLocation>
        <location evidence="1">Endoplasmic reticulum</location>
    </subcellularLocation>
</comment>
<evidence type="ECO:0000256" key="15">
    <source>
        <dbReference type="ARBA" id="ARBA00048930"/>
    </source>
</evidence>
<organism evidence="17 18">
    <name type="scientific">[Candida] anglica</name>
    <dbReference type="NCBI Taxonomy" id="148631"/>
    <lineage>
        <taxon>Eukaryota</taxon>
        <taxon>Fungi</taxon>
        <taxon>Dikarya</taxon>
        <taxon>Ascomycota</taxon>
        <taxon>Saccharomycotina</taxon>
        <taxon>Pichiomycetes</taxon>
        <taxon>Debaryomycetaceae</taxon>
        <taxon>Kurtzmaniella</taxon>
    </lineage>
</organism>
<sequence length="308" mass="33964">MWFSGNFKPKGKTALILGASQGLGADLALKLYQENCSVILVARTESKLKAQVETIRGTSSKESQTTANYIPCDASDYNSCVELWKNVYSEGWDPDYIFCCAGSSIPKLFGDLSGSELSMGITTNYSTTLNLIHSGFKEVKQKLEGGTTPKPRHIILFSSVVSFFPFIGYAQYAPMKAAIQSLSIILRQELGPFNYRVSCVFPGNFQSEGFDEEQKTKPEITKTIEGPSSPIPGPECAQIVLNKLDQGYDTITTDAIGWLLGCSVLGVLPRTWGFLQVLVSLVFSIIAPIANWVIYRDIVKYFDKEKRA</sequence>
<keyword evidence="8" id="KW-0560">Oxidoreductase</keyword>
<evidence type="ECO:0000256" key="8">
    <source>
        <dbReference type="ARBA" id="ARBA00023002"/>
    </source>
</evidence>
<reference evidence="17 18" key="1">
    <citation type="submission" date="2024-01" db="EMBL/GenBank/DDBJ databases">
        <authorList>
            <consortium name="Genoscope - CEA"/>
            <person name="William W."/>
        </authorList>
    </citation>
    <scope>NUCLEOTIDE SEQUENCE [LARGE SCALE GENOMIC DNA]</scope>
    <source>
        <strain evidence="17 18">29B2s-10</strain>
    </source>
</reference>
<evidence type="ECO:0000256" key="4">
    <source>
        <dbReference type="ARBA" id="ARBA00006484"/>
    </source>
</evidence>
<proteinExistence type="inferred from homology"/>
<keyword evidence="16" id="KW-0472">Membrane</keyword>
<dbReference type="Gene3D" id="3.40.50.720">
    <property type="entry name" value="NAD(P)-binding Rossmann-like Domain"/>
    <property type="match status" value="1"/>
</dbReference>
<dbReference type="EMBL" id="OZ004258">
    <property type="protein sequence ID" value="CAK7913451.1"/>
    <property type="molecule type" value="Genomic_DNA"/>
</dbReference>
<comment type="pathway">
    <text evidence="3">Sphingolipid metabolism.</text>
</comment>
<evidence type="ECO:0000256" key="7">
    <source>
        <dbReference type="ARBA" id="ARBA00022919"/>
    </source>
</evidence>
<evidence type="ECO:0000256" key="10">
    <source>
        <dbReference type="ARBA" id="ARBA00026112"/>
    </source>
</evidence>
<dbReference type="EC" id="1.1.1.102" evidence="10"/>
<evidence type="ECO:0000256" key="14">
    <source>
        <dbReference type="ARBA" id="ARBA00044737"/>
    </source>
</evidence>
<evidence type="ECO:0000256" key="6">
    <source>
        <dbReference type="ARBA" id="ARBA00022857"/>
    </source>
</evidence>
<accession>A0ABP0EFK9</accession>
<keyword evidence="16" id="KW-0812">Transmembrane</keyword>
<evidence type="ECO:0000256" key="12">
    <source>
        <dbReference type="ARBA" id="ARBA00029797"/>
    </source>
</evidence>
<evidence type="ECO:0000256" key="11">
    <source>
        <dbReference type="ARBA" id="ARBA00026241"/>
    </source>
</evidence>
<dbReference type="InterPro" id="IPR045022">
    <property type="entry name" value="KDSR-like"/>
</dbReference>
<dbReference type="Pfam" id="PF00106">
    <property type="entry name" value="adh_short"/>
    <property type="match status" value="1"/>
</dbReference>
<evidence type="ECO:0000256" key="16">
    <source>
        <dbReference type="SAM" id="Phobius"/>
    </source>
</evidence>
<dbReference type="PRINTS" id="PR00081">
    <property type="entry name" value="GDHRDH"/>
</dbReference>
<keyword evidence="18" id="KW-1185">Reference proteome</keyword>
<keyword evidence="5" id="KW-0256">Endoplasmic reticulum</keyword>
<comment type="pathway">
    <text evidence="2">Lipid metabolism; sphingolipid metabolism.</text>
</comment>